<gene>
    <name evidence="3" type="ORF">H0H81_002474</name>
</gene>
<feature type="non-terminal residue" evidence="3">
    <location>
        <position position="660"/>
    </location>
</feature>
<protein>
    <recommendedName>
        <fullName evidence="2">T6SS Phospholipase effector Tle1-like catalytic domain-containing protein</fullName>
    </recommendedName>
</protein>
<proteinExistence type="predicted"/>
<dbReference type="AlphaFoldDB" id="A0A9P7KEZ3"/>
<evidence type="ECO:0000256" key="1">
    <source>
        <dbReference type="SAM" id="MobiDB-lite"/>
    </source>
</evidence>
<dbReference type="Pfam" id="PF09994">
    <property type="entry name" value="T6SS_Tle1-like_cat"/>
    <property type="match status" value="1"/>
</dbReference>
<feature type="region of interest" description="Disordered" evidence="1">
    <location>
        <begin position="84"/>
        <end position="133"/>
    </location>
</feature>
<sequence length="660" mass="74894">MYWPSHLHRRHQTDPKFTVHGPEPGHDHLSLSLFASTIWGVDLKVPVVIKGAAVKGLTPTLRTIHLDMSTQHGKEPTAFSLTDTVVDRGDGRPRPDLANAFSESTITGRDDDRNTVPKETLTPPDPRFTPAIIPPEHSHRTLILCFDGTGDQFDDDNSNIVQLVSLLKKNDRSKQMVYYQAGIGTYTSPKVVTPFASSISKASPRRFGGYEFLMQNYIEGDKICIFGFSRGAYTARSLAGMIHKVGLLPADNHQQVPFAYKMYTRADDMGWQQSNGFKLAFSVDVDIEFLGVWDTVDSVGLFPKRLPFTTSNTIVRTFRHAVALDERRAKFKANLWNRPNADEQQYGVQPPPQPPVTESPKPIVHVKQRSGTLPLPKLPTTMKPQKHKETVNEEKLSNFERVYSQKARTPTDIEEVWFAVGLRLIKDKFSTHSHCSDRVVTAVHLFSFNSCLTLLTKPTFIDVGGGSIDNKTPHALSRISLRWMIRECFKAKTGIMFDAQALRGIGLEPSRLFPEVLPRPPPLASTSEILQKIKEPSTIERIASKFKKKKSEPVPTVIRPVFTEPVNEELEDLLDCLSPKYDQLQIKRSWWVLELIPLNLRYQNSKNEWVSHMKMNRARPRFIPKQQTNGIKIHRTVKQRMEAKPPKDSDNRYKPKPELT</sequence>
<reference evidence="3" key="1">
    <citation type="submission" date="2021-02" db="EMBL/GenBank/DDBJ databases">
        <authorList>
            <person name="Nieuwenhuis M."/>
            <person name="Van De Peppel L.J.J."/>
        </authorList>
    </citation>
    <scope>NUCLEOTIDE SEQUENCE</scope>
    <source>
        <strain evidence="3">D49</strain>
    </source>
</reference>
<feature type="region of interest" description="Disordered" evidence="1">
    <location>
        <begin position="1"/>
        <end position="23"/>
    </location>
</feature>
<comment type="caution">
    <text evidence="3">The sequence shown here is derived from an EMBL/GenBank/DDBJ whole genome shotgun (WGS) entry which is preliminary data.</text>
</comment>
<feature type="compositionally biased region" description="Basic and acidic residues" evidence="1">
    <location>
        <begin position="85"/>
        <end position="95"/>
    </location>
</feature>
<feature type="compositionally biased region" description="Basic and acidic residues" evidence="1">
    <location>
        <begin position="639"/>
        <end position="660"/>
    </location>
</feature>
<name>A0A9P7KEZ3_9AGAR</name>
<evidence type="ECO:0000259" key="2">
    <source>
        <dbReference type="Pfam" id="PF09994"/>
    </source>
</evidence>
<feature type="domain" description="T6SS Phospholipase effector Tle1-like catalytic" evidence="2">
    <location>
        <begin position="140"/>
        <end position="419"/>
    </location>
</feature>
<evidence type="ECO:0000313" key="4">
    <source>
        <dbReference type="Proteomes" id="UP000717328"/>
    </source>
</evidence>
<accession>A0A9P7KEZ3</accession>
<feature type="region of interest" description="Disordered" evidence="1">
    <location>
        <begin position="636"/>
        <end position="660"/>
    </location>
</feature>
<keyword evidence="4" id="KW-1185">Reference proteome</keyword>
<feature type="compositionally biased region" description="Low complexity" evidence="1">
    <location>
        <begin position="374"/>
        <end position="383"/>
    </location>
</feature>
<evidence type="ECO:0000313" key="3">
    <source>
        <dbReference type="EMBL" id="KAG5649691.1"/>
    </source>
</evidence>
<dbReference type="PANTHER" id="PTHR33840">
    <property type="match status" value="1"/>
</dbReference>
<dbReference type="PANTHER" id="PTHR33840:SF2">
    <property type="entry name" value="TLE1 PHOSPHOLIPASE DOMAIN-CONTAINING PROTEIN"/>
    <property type="match status" value="1"/>
</dbReference>
<feature type="region of interest" description="Disordered" evidence="1">
    <location>
        <begin position="342"/>
        <end position="361"/>
    </location>
</feature>
<feature type="compositionally biased region" description="Basic residues" evidence="1">
    <location>
        <begin position="1"/>
        <end position="11"/>
    </location>
</feature>
<dbReference type="OrthoDB" id="3162439at2759"/>
<reference evidence="3" key="2">
    <citation type="submission" date="2021-10" db="EMBL/GenBank/DDBJ databases">
        <title>Phylogenomics reveals ancestral predisposition of the termite-cultivated fungus Termitomyces towards a domesticated lifestyle.</title>
        <authorList>
            <person name="Auxier B."/>
            <person name="Grum-Grzhimaylo A."/>
            <person name="Cardenas M.E."/>
            <person name="Lodge J.D."/>
            <person name="Laessoe T."/>
            <person name="Pedersen O."/>
            <person name="Smith M.E."/>
            <person name="Kuyper T.W."/>
            <person name="Franco-Molano E.A."/>
            <person name="Baroni T.J."/>
            <person name="Aanen D.K."/>
        </authorList>
    </citation>
    <scope>NUCLEOTIDE SEQUENCE</scope>
    <source>
        <strain evidence="3">D49</strain>
    </source>
</reference>
<organism evidence="3 4">
    <name type="scientific">Sphagnurus paluster</name>
    <dbReference type="NCBI Taxonomy" id="117069"/>
    <lineage>
        <taxon>Eukaryota</taxon>
        <taxon>Fungi</taxon>
        <taxon>Dikarya</taxon>
        <taxon>Basidiomycota</taxon>
        <taxon>Agaricomycotina</taxon>
        <taxon>Agaricomycetes</taxon>
        <taxon>Agaricomycetidae</taxon>
        <taxon>Agaricales</taxon>
        <taxon>Tricholomatineae</taxon>
        <taxon>Lyophyllaceae</taxon>
        <taxon>Sphagnurus</taxon>
    </lineage>
</organism>
<dbReference type="EMBL" id="JABCKI010000774">
    <property type="protein sequence ID" value="KAG5649691.1"/>
    <property type="molecule type" value="Genomic_DNA"/>
</dbReference>
<dbReference type="InterPro" id="IPR018712">
    <property type="entry name" value="Tle1-like_cat"/>
</dbReference>
<feature type="region of interest" description="Disordered" evidence="1">
    <location>
        <begin position="374"/>
        <end position="393"/>
    </location>
</feature>
<dbReference type="Proteomes" id="UP000717328">
    <property type="component" value="Unassembled WGS sequence"/>
</dbReference>